<evidence type="ECO:0000313" key="2">
    <source>
        <dbReference type="EMBL" id="GER55333.1"/>
    </source>
</evidence>
<keyword evidence="3" id="KW-1185">Reference proteome</keyword>
<comment type="caution">
    <text evidence="2">The sequence shown here is derived from an EMBL/GenBank/DDBJ whole genome shotgun (WGS) entry which is preliminary data.</text>
</comment>
<feature type="region of interest" description="Disordered" evidence="1">
    <location>
        <begin position="79"/>
        <end position="127"/>
    </location>
</feature>
<reference evidence="3" key="1">
    <citation type="journal article" date="2019" name="Curr. Biol.">
        <title>Genome Sequence of Striga asiatica Provides Insight into the Evolution of Plant Parasitism.</title>
        <authorList>
            <person name="Yoshida S."/>
            <person name="Kim S."/>
            <person name="Wafula E.K."/>
            <person name="Tanskanen J."/>
            <person name="Kim Y.M."/>
            <person name="Honaas L."/>
            <person name="Yang Z."/>
            <person name="Spallek T."/>
            <person name="Conn C.E."/>
            <person name="Ichihashi Y."/>
            <person name="Cheong K."/>
            <person name="Cui S."/>
            <person name="Der J.P."/>
            <person name="Gundlach H."/>
            <person name="Jiao Y."/>
            <person name="Hori C."/>
            <person name="Ishida J.K."/>
            <person name="Kasahara H."/>
            <person name="Kiba T."/>
            <person name="Kim M.S."/>
            <person name="Koo N."/>
            <person name="Laohavisit A."/>
            <person name="Lee Y.H."/>
            <person name="Lumba S."/>
            <person name="McCourt P."/>
            <person name="Mortimer J.C."/>
            <person name="Mutuku J.M."/>
            <person name="Nomura T."/>
            <person name="Sasaki-Sekimoto Y."/>
            <person name="Seto Y."/>
            <person name="Wang Y."/>
            <person name="Wakatake T."/>
            <person name="Sakakibara H."/>
            <person name="Demura T."/>
            <person name="Yamaguchi S."/>
            <person name="Yoneyama K."/>
            <person name="Manabe R.I."/>
            <person name="Nelson D.C."/>
            <person name="Schulman A.H."/>
            <person name="Timko M.P."/>
            <person name="dePamphilis C.W."/>
            <person name="Choi D."/>
            <person name="Shirasu K."/>
        </authorList>
    </citation>
    <scope>NUCLEOTIDE SEQUENCE [LARGE SCALE GENOMIC DNA]</scope>
    <source>
        <strain evidence="3">cv. UVA1</strain>
    </source>
</reference>
<evidence type="ECO:0000313" key="3">
    <source>
        <dbReference type="Proteomes" id="UP000325081"/>
    </source>
</evidence>
<dbReference type="AlphaFoldDB" id="A0A5A7RC80"/>
<evidence type="ECO:0000256" key="1">
    <source>
        <dbReference type="SAM" id="MobiDB-lite"/>
    </source>
</evidence>
<proteinExistence type="predicted"/>
<feature type="region of interest" description="Disordered" evidence="1">
    <location>
        <begin position="1"/>
        <end position="51"/>
    </location>
</feature>
<organism evidence="2 3">
    <name type="scientific">Striga asiatica</name>
    <name type="common">Asiatic witchweed</name>
    <name type="synonym">Buchnera asiatica</name>
    <dbReference type="NCBI Taxonomy" id="4170"/>
    <lineage>
        <taxon>Eukaryota</taxon>
        <taxon>Viridiplantae</taxon>
        <taxon>Streptophyta</taxon>
        <taxon>Embryophyta</taxon>
        <taxon>Tracheophyta</taxon>
        <taxon>Spermatophyta</taxon>
        <taxon>Magnoliopsida</taxon>
        <taxon>eudicotyledons</taxon>
        <taxon>Gunneridae</taxon>
        <taxon>Pentapetalae</taxon>
        <taxon>asterids</taxon>
        <taxon>lamiids</taxon>
        <taxon>Lamiales</taxon>
        <taxon>Orobanchaceae</taxon>
        <taxon>Buchnereae</taxon>
        <taxon>Striga</taxon>
    </lineage>
</organism>
<sequence length="201" mass="21560">MTSYTNGVEVTGIAIQTERDGAGDERPTDGEFSGAVGKNGRSGISHPCSTGEEKLLAGEGQLDCREGGLSEDVGCCSQSTRTGYPSDFREPPVSATRTKSEAMMKRAADRIREPSPPVSTTFDDLDPFSPIITQFLEEVDRSTVEKLKNTSKGNEPDIPMDAVHEMSTGEIGKTNVAQPPCYDMVVVPDPNTTILESAEIK</sequence>
<name>A0A5A7RC80_STRAF</name>
<protein>
    <submittedName>
        <fullName evidence="2">SpoIID/LytB domain-containing protein</fullName>
    </submittedName>
</protein>
<feature type="compositionally biased region" description="Basic and acidic residues" evidence="1">
    <location>
        <begin position="17"/>
        <end position="29"/>
    </location>
</feature>
<feature type="compositionally biased region" description="Basic and acidic residues" evidence="1">
    <location>
        <begin position="98"/>
        <end position="113"/>
    </location>
</feature>
<dbReference type="Proteomes" id="UP000325081">
    <property type="component" value="Unassembled WGS sequence"/>
</dbReference>
<gene>
    <name evidence="2" type="ORF">STAS_32988</name>
</gene>
<accession>A0A5A7RC80</accession>
<dbReference type="EMBL" id="BKCP01011649">
    <property type="protein sequence ID" value="GER55333.1"/>
    <property type="molecule type" value="Genomic_DNA"/>
</dbReference>